<evidence type="ECO:0000313" key="2">
    <source>
        <dbReference type="WBParaSite" id="L893_g21960.t1"/>
    </source>
</evidence>
<dbReference type="Proteomes" id="UP000095287">
    <property type="component" value="Unplaced"/>
</dbReference>
<keyword evidence="1" id="KW-1185">Reference proteome</keyword>
<accession>A0A1I7Z2J8</accession>
<proteinExistence type="predicted"/>
<evidence type="ECO:0000313" key="1">
    <source>
        <dbReference type="Proteomes" id="UP000095287"/>
    </source>
</evidence>
<sequence>MVLSQRSQLASAATTLAAIPHLSLHNYFFLRATTYNSNLHNGVRVKLGSKARNYALGACPTPLVDIALALESLSTQAKHRSVGITRIRATLCLERACHCLARRSCRDELLKGLGEGLGAWRGQPVGPSSGTFAILTSEPRSPWSSIFIAHINNIKTPHKHL</sequence>
<dbReference type="AlphaFoldDB" id="A0A1I7Z2J8"/>
<reference evidence="2" key="1">
    <citation type="submission" date="2016-11" db="UniProtKB">
        <authorList>
            <consortium name="WormBaseParasite"/>
        </authorList>
    </citation>
    <scope>IDENTIFICATION</scope>
</reference>
<name>A0A1I7Z2J8_9BILA</name>
<organism evidence="1 2">
    <name type="scientific">Steinernema glaseri</name>
    <dbReference type="NCBI Taxonomy" id="37863"/>
    <lineage>
        <taxon>Eukaryota</taxon>
        <taxon>Metazoa</taxon>
        <taxon>Ecdysozoa</taxon>
        <taxon>Nematoda</taxon>
        <taxon>Chromadorea</taxon>
        <taxon>Rhabditida</taxon>
        <taxon>Tylenchina</taxon>
        <taxon>Panagrolaimomorpha</taxon>
        <taxon>Strongyloidoidea</taxon>
        <taxon>Steinernematidae</taxon>
        <taxon>Steinernema</taxon>
    </lineage>
</organism>
<dbReference type="WBParaSite" id="L893_g21960.t1">
    <property type="protein sequence ID" value="L893_g21960.t1"/>
    <property type="gene ID" value="L893_g21960"/>
</dbReference>
<protein>
    <submittedName>
        <fullName evidence="2">TF_AP-2 domain-containing protein</fullName>
    </submittedName>
</protein>